<dbReference type="EMBL" id="OV725080">
    <property type="protein sequence ID" value="CAH1398546.1"/>
    <property type="molecule type" value="Genomic_DNA"/>
</dbReference>
<keyword evidence="2" id="KW-1185">Reference proteome</keyword>
<organism evidence="1 2">
    <name type="scientific">Nezara viridula</name>
    <name type="common">Southern green stink bug</name>
    <name type="synonym">Cimex viridulus</name>
    <dbReference type="NCBI Taxonomy" id="85310"/>
    <lineage>
        <taxon>Eukaryota</taxon>
        <taxon>Metazoa</taxon>
        <taxon>Ecdysozoa</taxon>
        <taxon>Arthropoda</taxon>
        <taxon>Hexapoda</taxon>
        <taxon>Insecta</taxon>
        <taxon>Pterygota</taxon>
        <taxon>Neoptera</taxon>
        <taxon>Paraneoptera</taxon>
        <taxon>Hemiptera</taxon>
        <taxon>Heteroptera</taxon>
        <taxon>Panheteroptera</taxon>
        <taxon>Pentatomomorpha</taxon>
        <taxon>Pentatomoidea</taxon>
        <taxon>Pentatomidae</taxon>
        <taxon>Pentatominae</taxon>
        <taxon>Nezara</taxon>
    </lineage>
</organism>
<evidence type="ECO:0000313" key="1">
    <source>
        <dbReference type="EMBL" id="CAH1398546.1"/>
    </source>
</evidence>
<sequence>MEINFPNPGSNLLLDDAGPKVPKDVEERTGAIWSVLAQLQADFRLIAERARRVVLPLRSRPCCCGDFQQQS</sequence>
<dbReference type="AlphaFoldDB" id="A0A9P0MPV8"/>
<proteinExistence type="predicted"/>
<name>A0A9P0MPV8_NEZVI</name>
<accession>A0A9P0MPV8</accession>
<dbReference type="Proteomes" id="UP001152798">
    <property type="component" value="Chromosome 4"/>
</dbReference>
<gene>
    <name evidence="1" type="ORF">NEZAVI_LOCUS8168</name>
</gene>
<reference evidence="1" key="1">
    <citation type="submission" date="2022-01" db="EMBL/GenBank/DDBJ databases">
        <authorList>
            <person name="King R."/>
        </authorList>
    </citation>
    <scope>NUCLEOTIDE SEQUENCE</scope>
</reference>
<protein>
    <submittedName>
        <fullName evidence="1">Uncharacterized protein</fullName>
    </submittedName>
</protein>
<evidence type="ECO:0000313" key="2">
    <source>
        <dbReference type="Proteomes" id="UP001152798"/>
    </source>
</evidence>